<accession>A0A9W8BK64</accession>
<evidence type="ECO:0000313" key="3">
    <source>
        <dbReference type="Proteomes" id="UP001150907"/>
    </source>
</evidence>
<feature type="compositionally biased region" description="Low complexity" evidence="1">
    <location>
        <begin position="170"/>
        <end position="187"/>
    </location>
</feature>
<evidence type="ECO:0000313" key="2">
    <source>
        <dbReference type="EMBL" id="KAJ2004742.1"/>
    </source>
</evidence>
<proteinExistence type="predicted"/>
<organism evidence="2 3">
    <name type="scientific">Coemansia thaxteri</name>
    <dbReference type="NCBI Taxonomy" id="2663907"/>
    <lineage>
        <taxon>Eukaryota</taxon>
        <taxon>Fungi</taxon>
        <taxon>Fungi incertae sedis</taxon>
        <taxon>Zoopagomycota</taxon>
        <taxon>Kickxellomycotina</taxon>
        <taxon>Kickxellomycetes</taxon>
        <taxon>Kickxellales</taxon>
        <taxon>Kickxellaceae</taxon>
        <taxon>Coemansia</taxon>
    </lineage>
</organism>
<feature type="region of interest" description="Disordered" evidence="1">
    <location>
        <begin position="1"/>
        <end position="20"/>
    </location>
</feature>
<reference evidence="2" key="1">
    <citation type="submission" date="2022-07" db="EMBL/GenBank/DDBJ databases">
        <title>Phylogenomic reconstructions and comparative analyses of Kickxellomycotina fungi.</title>
        <authorList>
            <person name="Reynolds N.K."/>
            <person name="Stajich J.E."/>
            <person name="Barry K."/>
            <person name="Grigoriev I.V."/>
            <person name="Crous P."/>
            <person name="Smith M.E."/>
        </authorList>
    </citation>
    <scope>NUCLEOTIDE SEQUENCE</scope>
    <source>
        <strain evidence="2">IMI 214461</strain>
    </source>
</reference>
<dbReference type="OrthoDB" id="5595404at2759"/>
<keyword evidence="3" id="KW-1185">Reference proteome</keyword>
<sequence>MLSNPNNHRLGPPPEGIEYDSEYESIGSASRESLCSATAQAPTFERYPRFMLPRASGLSTMGEIHSLGSSSRTAPLHTDSAASLSGYDQASVYPATWHEYEDQFNYFYNCHFIEQDYYDYLAAGPRRSGDSFVLDDNAGGDGDDEHVDYYSDDNANINVANIDEHMSDVVVAPSAESTATTEPTEPANAVDPDTA</sequence>
<comment type="caution">
    <text evidence="2">The sequence shown here is derived from an EMBL/GenBank/DDBJ whole genome shotgun (WGS) entry which is preliminary data.</text>
</comment>
<dbReference type="EMBL" id="JANBQF010000136">
    <property type="protein sequence ID" value="KAJ2004742.1"/>
    <property type="molecule type" value="Genomic_DNA"/>
</dbReference>
<evidence type="ECO:0000256" key="1">
    <source>
        <dbReference type="SAM" id="MobiDB-lite"/>
    </source>
</evidence>
<dbReference type="Proteomes" id="UP001150907">
    <property type="component" value="Unassembled WGS sequence"/>
</dbReference>
<gene>
    <name evidence="2" type="ORF">H4R26_002338</name>
</gene>
<dbReference type="AlphaFoldDB" id="A0A9W8BK64"/>
<name>A0A9W8BK64_9FUNG</name>
<feature type="region of interest" description="Disordered" evidence="1">
    <location>
        <begin position="170"/>
        <end position="195"/>
    </location>
</feature>
<protein>
    <submittedName>
        <fullName evidence="2">Uncharacterized protein</fullName>
    </submittedName>
</protein>